<dbReference type="STRING" id="1314773.A0A3N2PMM3"/>
<feature type="transmembrane region" description="Helical" evidence="9">
    <location>
        <begin position="25"/>
        <end position="43"/>
    </location>
</feature>
<dbReference type="AlphaFoldDB" id="A0A3N2PMM3"/>
<evidence type="ECO:0000256" key="8">
    <source>
        <dbReference type="ARBA" id="ARBA00023136"/>
    </source>
</evidence>
<proteinExistence type="predicted"/>
<organism evidence="13 14">
    <name type="scientific">Sodiomyces alkalinus (strain CBS 110278 / VKM F-3762 / F11)</name>
    <name type="common">Alkaliphilic filamentous fungus</name>
    <dbReference type="NCBI Taxonomy" id="1314773"/>
    <lineage>
        <taxon>Eukaryota</taxon>
        <taxon>Fungi</taxon>
        <taxon>Dikarya</taxon>
        <taxon>Ascomycota</taxon>
        <taxon>Pezizomycotina</taxon>
        <taxon>Sordariomycetes</taxon>
        <taxon>Hypocreomycetidae</taxon>
        <taxon>Glomerellales</taxon>
        <taxon>Plectosphaerellaceae</taxon>
        <taxon>Sodiomyces</taxon>
    </lineage>
</organism>
<keyword evidence="2" id="KW-0813">Transport</keyword>
<dbReference type="GO" id="GO:0006826">
    <property type="term" value="P:iron ion transport"/>
    <property type="evidence" value="ECO:0007669"/>
    <property type="project" value="TreeGrafter"/>
</dbReference>
<feature type="domain" description="Ferric reductase NAD binding" evidence="12">
    <location>
        <begin position="432"/>
        <end position="594"/>
    </location>
</feature>
<dbReference type="SUPFAM" id="SSF52343">
    <property type="entry name" value="Ferredoxin reductase-like, C-terminal NADP-linked domain"/>
    <property type="match status" value="1"/>
</dbReference>
<feature type="domain" description="FAD-binding 8" evidence="11">
    <location>
        <begin position="291"/>
        <end position="417"/>
    </location>
</feature>
<dbReference type="PANTHER" id="PTHR32361:SF9">
    <property type="entry name" value="FERRIC REDUCTASE TRANSMEMBRANE COMPONENT 3-RELATED"/>
    <property type="match status" value="1"/>
</dbReference>
<evidence type="ECO:0000259" key="10">
    <source>
        <dbReference type="Pfam" id="PF01794"/>
    </source>
</evidence>
<evidence type="ECO:0000256" key="6">
    <source>
        <dbReference type="ARBA" id="ARBA00023002"/>
    </source>
</evidence>
<feature type="transmembrane region" description="Helical" evidence="9">
    <location>
        <begin position="177"/>
        <end position="195"/>
    </location>
</feature>
<dbReference type="PANTHER" id="PTHR32361">
    <property type="entry name" value="FERRIC/CUPRIC REDUCTASE TRANSMEMBRANE COMPONENT"/>
    <property type="match status" value="1"/>
</dbReference>
<comment type="subcellular location">
    <subcellularLocation>
        <location evidence="1">Membrane</location>
        <topology evidence="1">Multi-pass membrane protein</topology>
    </subcellularLocation>
</comment>
<dbReference type="InterPro" id="IPR051410">
    <property type="entry name" value="Ferric/Cupric_Reductase"/>
</dbReference>
<evidence type="ECO:0000259" key="12">
    <source>
        <dbReference type="Pfam" id="PF08030"/>
    </source>
</evidence>
<dbReference type="Pfam" id="PF01794">
    <property type="entry name" value="Ferric_reduct"/>
    <property type="match status" value="1"/>
</dbReference>
<evidence type="ECO:0000313" key="14">
    <source>
        <dbReference type="Proteomes" id="UP000272025"/>
    </source>
</evidence>
<keyword evidence="8 9" id="KW-0472">Membrane</keyword>
<feature type="transmembrane region" description="Helical" evidence="9">
    <location>
        <begin position="109"/>
        <end position="128"/>
    </location>
</feature>
<evidence type="ECO:0008006" key="15">
    <source>
        <dbReference type="Google" id="ProtNLM"/>
    </source>
</evidence>
<dbReference type="GO" id="GO:0000293">
    <property type="term" value="F:ferric-chelate reductase activity"/>
    <property type="evidence" value="ECO:0007669"/>
    <property type="project" value="UniProtKB-ARBA"/>
</dbReference>
<dbReference type="Pfam" id="PF08022">
    <property type="entry name" value="FAD_binding_8"/>
    <property type="match status" value="1"/>
</dbReference>
<keyword evidence="14" id="KW-1185">Reference proteome</keyword>
<dbReference type="InterPro" id="IPR039261">
    <property type="entry name" value="FNR_nucleotide-bd"/>
</dbReference>
<evidence type="ECO:0000256" key="9">
    <source>
        <dbReference type="SAM" id="Phobius"/>
    </source>
</evidence>
<gene>
    <name evidence="13" type="ORF">SODALDRAFT_299947</name>
</gene>
<dbReference type="GO" id="GO:0015677">
    <property type="term" value="P:copper ion import"/>
    <property type="evidence" value="ECO:0007669"/>
    <property type="project" value="TreeGrafter"/>
</dbReference>
<keyword evidence="3 9" id="KW-0812">Transmembrane</keyword>
<sequence length="616" mass="68065">MGWPYQFLTLTPEEVQLRRESLDHYAFWAHLLGYMPILASVTFRVGKQLLTPRGGGGRGAYEPLPHSPVMTSQRRSVTGSWQTKVRILQWWLDDDVYLAGEHVGTKQQWVLGIFWFLWLLAFCIMGTGNDYLHFTKRLGIIAVSQFPLQYLLALKSFNPVAWALGSSHEALNSHHRALAQVINTLLSLHAVFYLNYFIQVGILKRRLFAPVVFAGVLAFLCLGAMMSTASGSLRRQSYRLFFLTHLFAAFAIPSLIYYHAPSSRLYITVGLGVFLVDLTARRLRTIPARASVETIPGTNLIKVVAAIPRRHLAAFHARPASHVYVSIPADTRPSAGSLLFECLFNPFTVAAVNDDGNATIGITLVARQRSGPVTKHLAQIAYQHRFPQQSALSAFPTSDGNNGTTKVALSVEGPYGLVSRRYANMLGAASVDRILLVAGGVGATFCVPLYRAIRADHPGVKVELVWALRGAGDATWAVSPRAGGEEQPSILDDDNVHIYLTGDVGEDSARPGLNAARRTSVTTSSECGVAASSHEAVEMSALHRDRRRDGRFTASHNRKRPDLRKIVDDVFRHGGEERVAVLVCGPEEMARELRGHVGSWVRKGRDVVWHNEGFDW</sequence>
<accession>A0A3N2PMM3</accession>
<dbReference type="GO" id="GO:0005886">
    <property type="term" value="C:plasma membrane"/>
    <property type="evidence" value="ECO:0007669"/>
    <property type="project" value="TreeGrafter"/>
</dbReference>
<keyword evidence="5 9" id="KW-1133">Transmembrane helix</keyword>
<dbReference type="GeneID" id="39577352"/>
<dbReference type="SFLD" id="SFLDS00052">
    <property type="entry name" value="Ferric_Reductase_Domain"/>
    <property type="match status" value="1"/>
</dbReference>
<name>A0A3N2PMM3_SODAK</name>
<evidence type="ECO:0000256" key="1">
    <source>
        <dbReference type="ARBA" id="ARBA00004141"/>
    </source>
</evidence>
<evidence type="ECO:0000259" key="11">
    <source>
        <dbReference type="Pfam" id="PF08022"/>
    </source>
</evidence>
<evidence type="ECO:0000256" key="2">
    <source>
        <dbReference type="ARBA" id="ARBA00022448"/>
    </source>
</evidence>
<dbReference type="InterPro" id="IPR013112">
    <property type="entry name" value="FAD-bd_8"/>
</dbReference>
<dbReference type="Proteomes" id="UP000272025">
    <property type="component" value="Unassembled WGS sequence"/>
</dbReference>
<feature type="domain" description="Ferric oxidoreductase" evidence="10">
    <location>
        <begin position="138"/>
        <end position="253"/>
    </location>
</feature>
<dbReference type="CDD" id="cd06186">
    <property type="entry name" value="NOX_Duox_like_FAD_NADP"/>
    <property type="match status" value="1"/>
</dbReference>
<dbReference type="Pfam" id="PF08030">
    <property type="entry name" value="NAD_binding_6"/>
    <property type="match status" value="1"/>
</dbReference>
<dbReference type="OrthoDB" id="10006946at2759"/>
<dbReference type="InterPro" id="IPR013121">
    <property type="entry name" value="Fe_red_NAD-bd_6"/>
</dbReference>
<evidence type="ECO:0000256" key="4">
    <source>
        <dbReference type="ARBA" id="ARBA00022982"/>
    </source>
</evidence>
<keyword evidence="6" id="KW-0560">Oxidoreductase</keyword>
<evidence type="ECO:0000256" key="5">
    <source>
        <dbReference type="ARBA" id="ARBA00022989"/>
    </source>
</evidence>
<evidence type="ECO:0000256" key="3">
    <source>
        <dbReference type="ARBA" id="ARBA00022692"/>
    </source>
</evidence>
<dbReference type="GO" id="GO:0006879">
    <property type="term" value="P:intracellular iron ion homeostasis"/>
    <property type="evidence" value="ECO:0007669"/>
    <property type="project" value="TreeGrafter"/>
</dbReference>
<evidence type="ECO:0000256" key="7">
    <source>
        <dbReference type="ARBA" id="ARBA00023065"/>
    </source>
</evidence>
<dbReference type="EMBL" id="ML119060">
    <property type="protein sequence ID" value="ROT35782.1"/>
    <property type="molecule type" value="Genomic_DNA"/>
</dbReference>
<evidence type="ECO:0000313" key="13">
    <source>
        <dbReference type="EMBL" id="ROT35782.1"/>
    </source>
</evidence>
<feature type="transmembrane region" description="Helical" evidence="9">
    <location>
        <begin position="264"/>
        <end position="280"/>
    </location>
</feature>
<dbReference type="SFLD" id="SFLDG01168">
    <property type="entry name" value="Ferric_reductase_subgroup_(FRE"/>
    <property type="match status" value="1"/>
</dbReference>
<dbReference type="Gene3D" id="3.40.50.80">
    <property type="entry name" value="Nucleotide-binding domain of ferredoxin-NADP reductase (FNR) module"/>
    <property type="match status" value="1"/>
</dbReference>
<feature type="transmembrane region" description="Helical" evidence="9">
    <location>
        <begin position="238"/>
        <end position="258"/>
    </location>
</feature>
<reference evidence="13 14" key="1">
    <citation type="journal article" date="2018" name="Mol. Ecol.">
        <title>The obligate alkalophilic soda-lake fungus Sodiomyces alkalinus has shifted to a protein diet.</title>
        <authorList>
            <person name="Grum-Grzhimaylo A.A."/>
            <person name="Falkoski D.L."/>
            <person name="van den Heuvel J."/>
            <person name="Valero-Jimenez C.A."/>
            <person name="Min B."/>
            <person name="Choi I.G."/>
            <person name="Lipzen A."/>
            <person name="Daum C.G."/>
            <person name="Aanen D.K."/>
            <person name="Tsang A."/>
            <person name="Henrissat B."/>
            <person name="Bilanenko E.N."/>
            <person name="de Vries R.P."/>
            <person name="van Kan J.A.L."/>
            <person name="Grigoriev I.V."/>
            <person name="Debets A.J.M."/>
        </authorList>
    </citation>
    <scope>NUCLEOTIDE SEQUENCE [LARGE SCALE GENOMIC DNA]</scope>
    <source>
        <strain evidence="13 14">F11</strain>
    </source>
</reference>
<dbReference type="InterPro" id="IPR013130">
    <property type="entry name" value="Fe3_Rdtase_TM_dom"/>
</dbReference>
<keyword evidence="7" id="KW-0406">Ion transport</keyword>
<keyword evidence="4" id="KW-0249">Electron transport</keyword>
<feature type="transmembrane region" description="Helical" evidence="9">
    <location>
        <begin position="207"/>
        <end position="226"/>
    </location>
</feature>
<protein>
    <recommendedName>
        <fullName evidence="15">FAD-binding FR-type domain-containing protein</fullName>
    </recommendedName>
</protein>
<dbReference type="RefSeq" id="XP_028463588.1">
    <property type="nucleotide sequence ID" value="XM_028608874.1"/>
</dbReference>